<keyword evidence="5" id="KW-0624">Polysaccharide degradation</keyword>
<dbReference type="InterPro" id="IPR001547">
    <property type="entry name" value="Glyco_hydro_5"/>
</dbReference>
<keyword evidence="7" id="KW-0732">Signal</keyword>
<dbReference type="PANTHER" id="PTHR31297">
    <property type="entry name" value="GLUCAN ENDO-1,6-BETA-GLUCOSIDASE B"/>
    <property type="match status" value="1"/>
</dbReference>
<dbReference type="GO" id="GO:0009251">
    <property type="term" value="P:glucan catabolic process"/>
    <property type="evidence" value="ECO:0007669"/>
    <property type="project" value="TreeGrafter"/>
</dbReference>
<dbReference type="GO" id="GO:0009986">
    <property type="term" value="C:cell surface"/>
    <property type="evidence" value="ECO:0007669"/>
    <property type="project" value="TreeGrafter"/>
</dbReference>
<evidence type="ECO:0000256" key="2">
    <source>
        <dbReference type="ARBA" id="ARBA00022801"/>
    </source>
</evidence>
<dbReference type="PANTHER" id="PTHR31297:SF41">
    <property type="entry name" value="ENDOGLUCANASE, PUTATIVE (AFU_ORTHOLOGUE AFUA_5G01830)-RELATED"/>
    <property type="match status" value="1"/>
</dbReference>
<dbReference type="AlphaFoldDB" id="A4UWS3"/>
<protein>
    <submittedName>
        <fullName evidence="9">Putative glycosyl hydrolase family5</fullName>
    </submittedName>
</protein>
<organism evidence="9">
    <name type="scientific">uncultured symbiotic protist of Hodotermopsis sjoestedti</name>
    <dbReference type="NCBI Taxonomy" id="403659"/>
    <lineage>
        <taxon>Eukaryota</taxon>
        <taxon>environmental samples</taxon>
    </lineage>
</organism>
<evidence type="ECO:0000256" key="7">
    <source>
        <dbReference type="SAM" id="SignalP"/>
    </source>
</evidence>
<dbReference type="CAZy" id="GH5">
    <property type="family name" value="Glycoside Hydrolase Family 5"/>
</dbReference>
<comment type="similarity">
    <text evidence="1 6">Belongs to the glycosyl hydrolase 5 (cellulase A) family.</text>
</comment>
<name>A4UWS3_9EUKA</name>
<evidence type="ECO:0000256" key="5">
    <source>
        <dbReference type="ARBA" id="ARBA00023326"/>
    </source>
</evidence>
<evidence type="ECO:0000313" key="9">
    <source>
        <dbReference type="EMBL" id="BAF57333.1"/>
    </source>
</evidence>
<dbReference type="InterPro" id="IPR050386">
    <property type="entry name" value="Glycosyl_hydrolase_5"/>
</dbReference>
<dbReference type="GO" id="GO:0008422">
    <property type="term" value="F:beta-glucosidase activity"/>
    <property type="evidence" value="ECO:0007669"/>
    <property type="project" value="TreeGrafter"/>
</dbReference>
<dbReference type="GO" id="GO:0005576">
    <property type="term" value="C:extracellular region"/>
    <property type="evidence" value="ECO:0007669"/>
    <property type="project" value="TreeGrafter"/>
</dbReference>
<dbReference type="EMBL" id="AB274574">
    <property type="protein sequence ID" value="BAF57333.1"/>
    <property type="molecule type" value="mRNA"/>
</dbReference>
<evidence type="ECO:0000256" key="4">
    <source>
        <dbReference type="ARBA" id="ARBA00023295"/>
    </source>
</evidence>
<keyword evidence="3" id="KW-0119">Carbohydrate metabolism</keyword>
<evidence type="ECO:0000256" key="6">
    <source>
        <dbReference type="RuleBase" id="RU361153"/>
    </source>
</evidence>
<dbReference type="Pfam" id="PF00150">
    <property type="entry name" value="Cellulase"/>
    <property type="match status" value="1"/>
</dbReference>
<reference evidence="9" key="1">
    <citation type="journal article" date="2010" name="PLoS ONE">
        <title>Phylogenetic analysis of cellulolytic enzyme genes from representative lineages of termites and a related cockroach.</title>
        <authorList>
            <person name="Todaka N."/>
            <person name="Inoue T."/>
            <person name="Saita K."/>
            <person name="Ohkuma M."/>
            <person name="Nalepa C.A."/>
            <person name="Lenz M."/>
            <person name="Kudo T."/>
            <person name="Moriya S."/>
        </authorList>
    </citation>
    <scope>NUCLEOTIDE SEQUENCE</scope>
</reference>
<evidence type="ECO:0000259" key="8">
    <source>
        <dbReference type="Pfam" id="PF00150"/>
    </source>
</evidence>
<keyword evidence="4 6" id="KW-0326">Glycosidase</keyword>
<feature type="domain" description="Glycoside hydrolase family 5" evidence="8">
    <location>
        <begin position="50"/>
        <end position="344"/>
    </location>
</feature>
<dbReference type="SUPFAM" id="SSF51445">
    <property type="entry name" value="(Trans)glycosidases"/>
    <property type="match status" value="1"/>
</dbReference>
<sequence length="374" mass="41964">MSLVIFFTLLKIAFSADADLPNDAPKLAAKLGFGWNLGNALESCSDSNSASETSWGNPATTQALIDAVKKAGFNTVRIPSAWSGYIENTTTYKIKDSWLKRVSEVVNYTIKNDMYAILNIHWDGGWLEENPTFDKQKEVNAKQKALWTQIATYFEGYDEHLLFAGTNEVRKDYGTPSDENIEVQNSYLQTFVDAVRATGGNNKIRNLVVQGYNTNIEHTVNYLRIPSDNATHRLLVEIHFYDPYDFAGEGNSQNYLWGKSYANSGHVSSWGQESWVDEAFGMLKKNFVDKQYPVILGEYGAVHRTHLSGDDLVQHTAARKYYLNYVTQAALTNGVVPYYWDNGGTGDNGFGLIDRNNYSQAFPDDIKAITSAKR</sequence>
<keyword evidence="2 6" id="KW-0378">Hydrolase</keyword>
<proteinExistence type="evidence at transcript level"/>
<dbReference type="InterPro" id="IPR017853">
    <property type="entry name" value="GH"/>
</dbReference>
<feature type="signal peptide" evidence="7">
    <location>
        <begin position="1"/>
        <end position="18"/>
    </location>
</feature>
<accession>A4UWS3</accession>
<evidence type="ECO:0000256" key="1">
    <source>
        <dbReference type="ARBA" id="ARBA00005641"/>
    </source>
</evidence>
<dbReference type="Gene3D" id="3.20.20.80">
    <property type="entry name" value="Glycosidases"/>
    <property type="match status" value="1"/>
</dbReference>
<feature type="chain" id="PRO_5002673770" evidence="7">
    <location>
        <begin position="19"/>
        <end position="374"/>
    </location>
</feature>
<evidence type="ECO:0000256" key="3">
    <source>
        <dbReference type="ARBA" id="ARBA00023277"/>
    </source>
</evidence>